<evidence type="ECO:0000256" key="2">
    <source>
        <dbReference type="SAM" id="SignalP"/>
    </source>
</evidence>
<evidence type="ECO:0000256" key="1">
    <source>
        <dbReference type="ARBA" id="ARBA00007613"/>
    </source>
</evidence>
<feature type="non-terminal residue" evidence="3">
    <location>
        <position position="152"/>
    </location>
</feature>
<feature type="chain" id="PRO_5004577295" description="Transporter" evidence="2">
    <location>
        <begin position="21"/>
        <end position="152"/>
    </location>
</feature>
<dbReference type="Proteomes" id="UP000015525">
    <property type="component" value="Unassembled WGS sequence"/>
</dbReference>
<reference evidence="3 4" key="1">
    <citation type="journal article" date="2013" name="Genome Announc.">
        <title>Draft Genome Sequence of Sphingobium quisquiliarum Strain P25T, a Novel Hexachlorocyclohexane (HCH)-Degrading Bacterium Isolated from an HCH Dumpsite.</title>
        <authorList>
            <person name="Kumar Singh A."/>
            <person name="Sangwan N."/>
            <person name="Sharma A."/>
            <person name="Gupta V."/>
            <person name="Khurana J.P."/>
            <person name="Lal R."/>
        </authorList>
    </citation>
    <scope>NUCLEOTIDE SEQUENCE [LARGE SCALE GENOMIC DNA]</scope>
    <source>
        <strain evidence="3 4">P25</strain>
    </source>
</reference>
<evidence type="ECO:0008006" key="5">
    <source>
        <dbReference type="Google" id="ProtNLM"/>
    </source>
</evidence>
<comment type="similarity">
    <text evidence="1">Belongs to the outer membrane factor (OMF) (TC 1.B.17) family.</text>
</comment>
<name>T0IKH0_9SPHN</name>
<dbReference type="GO" id="GO:0015562">
    <property type="term" value="F:efflux transmembrane transporter activity"/>
    <property type="evidence" value="ECO:0007669"/>
    <property type="project" value="InterPro"/>
</dbReference>
<keyword evidence="4" id="KW-1185">Reference proteome</keyword>
<evidence type="ECO:0000313" key="3">
    <source>
        <dbReference type="EMBL" id="EQB10154.1"/>
    </source>
</evidence>
<accession>T0IKH0</accession>
<protein>
    <recommendedName>
        <fullName evidence="5">Transporter</fullName>
    </recommendedName>
</protein>
<dbReference type="Gene3D" id="1.20.1600.10">
    <property type="entry name" value="Outer membrane efflux proteins (OEP)"/>
    <property type="match status" value="1"/>
</dbReference>
<comment type="caution">
    <text evidence="3">The sequence shown here is derived from an EMBL/GenBank/DDBJ whole genome shotgun (WGS) entry which is preliminary data.</text>
</comment>
<keyword evidence="2" id="KW-0732">Signal</keyword>
<dbReference type="EMBL" id="ATHO01000037">
    <property type="protein sequence ID" value="EQB10154.1"/>
    <property type="molecule type" value="Genomic_DNA"/>
</dbReference>
<dbReference type="Pfam" id="PF02321">
    <property type="entry name" value="OEP"/>
    <property type="match status" value="1"/>
</dbReference>
<organism evidence="3 4">
    <name type="scientific">Sphingobium quisquiliarum P25</name>
    <dbReference type="NCBI Taxonomy" id="1329909"/>
    <lineage>
        <taxon>Bacteria</taxon>
        <taxon>Pseudomonadati</taxon>
        <taxon>Pseudomonadota</taxon>
        <taxon>Alphaproteobacteria</taxon>
        <taxon>Sphingomonadales</taxon>
        <taxon>Sphingomonadaceae</taxon>
        <taxon>Sphingobium</taxon>
    </lineage>
</organism>
<dbReference type="InterPro" id="IPR003423">
    <property type="entry name" value="OMP_efflux"/>
</dbReference>
<gene>
    <name evidence="3" type="ORF">L288_04245</name>
</gene>
<feature type="signal peptide" evidence="2">
    <location>
        <begin position="1"/>
        <end position="20"/>
    </location>
</feature>
<dbReference type="SUPFAM" id="SSF56954">
    <property type="entry name" value="Outer membrane efflux proteins (OEP)"/>
    <property type="match status" value="1"/>
</dbReference>
<proteinExistence type="inferred from homology"/>
<evidence type="ECO:0000313" key="4">
    <source>
        <dbReference type="Proteomes" id="UP000015525"/>
    </source>
</evidence>
<dbReference type="AlphaFoldDB" id="T0IKH0"/>
<dbReference type="RefSeq" id="WP_021237150.1">
    <property type="nucleotide sequence ID" value="NZ_ATHO01000037.1"/>
</dbReference>
<sequence length="152" mass="15346">MHRLPAALLAAMACASVAQAQEPPSAEANPSFTLGRALELAGAASPSLEAASADIQAAEAGRRVAGLRPNPSITVEAENVTGSGLYSGIDSLEATTSLTLPVELGGKRAARIAAADAYTGRAAIQAVIAQADLRLAVIRAYAEAAAAERRLV</sequence>